<keyword evidence="3" id="KW-1185">Reference proteome</keyword>
<organism evidence="2 3">
    <name type="scientific">Caerostris extrusa</name>
    <name type="common">Bark spider</name>
    <name type="synonym">Caerostris bankana</name>
    <dbReference type="NCBI Taxonomy" id="172846"/>
    <lineage>
        <taxon>Eukaryota</taxon>
        <taxon>Metazoa</taxon>
        <taxon>Ecdysozoa</taxon>
        <taxon>Arthropoda</taxon>
        <taxon>Chelicerata</taxon>
        <taxon>Arachnida</taxon>
        <taxon>Araneae</taxon>
        <taxon>Araneomorphae</taxon>
        <taxon>Entelegynae</taxon>
        <taxon>Araneoidea</taxon>
        <taxon>Araneidae</taxon>
        <taxon>Caerostris</taxon>
    </lineage>
</organism>
<comment type="caution">
    <text evidence="2">The sequence shown here is derived from an EMBL/GenBank/DDBJ whole genome shotgun (WGS) entry which is preliminary data.</text>
</comment>
<dbReference type="AlphaFoldDB" id="A0AAV4MMN4"/>
<accession>A0AAV4MMN4</accession>
<evidence type="ECO:0000313" key="2">
    <source>
        <dbReference type="EMBL" id="GIX73598.1"/>
    </source>
</evidence>
<feature type="region of interest" description="Disordered" evidence="1">
    <location>
        <begin position="1"/>
        <end position="25"/>
    </location>
</feature>
<feature type="compositionally biased region" description="Basic residues" evidence="1">
    <location>
        <begin position="1"/>
        <end position="18"/>
    </location>
</feature>
<gene>
    <name evidence="2" type="ORF">CEXT_674861</name>
</gene>
<reference evidence="2 3" key="1">
    <citation type="submission" date="2021-06" db="EMBL/GenBank/DDBJ databases">
        <title>Caerostris extrusa draft genome.</title>
        <authorList>
            <person name="Kono N."/>
            <person name="Arakawa K."/>
        </authorList>
    </citation>
    <scope>NUCLEOTIDE SEQUENCE [LARGE SCALE GENOMIC DNA]</scope>
</reference>
<name>A0AAV4MMN4_CAEEX</name>
<evidence type="ECO:0000313" key="3">
    <source>
        <dbReference type="Proteomes" id="UP001054945"/>
    </source>
</evidence>
<evidence type="ECO:0000256" key="1">
    <source>
        <dbReference type="SAM" id="MobiDB-lite"/>
    </source>
</evidence>
<dbReference type="Proteomes" id="UP001054945">
    <property type="component" value="Unassembled WGS sequence"/>
</dbReference>
<protein>
    <submittedName>
        <fullName evidence="2">Uncharacterized protein</fullName>
    </submittedName>
</protein>
<sequence length="362" mass="38742">MISSRRDKRPFSKLRRAKRPPERSAIVETNLNKRRRSPLPVLVSESRPLTEPAAEIDAGAVQAAMSRVINKSLRKAILKIAKSPASTGCALPQSAIVKTNSTSVVIRCGSKSRPLTEQPAAEIDTGAVRCLSSLTSLCGREKFSAIFKIAKSQPEFEPEGAPLHSAIVETNSTSVAGACVRSKCWPSTQPAAEIDSGAAMSPPSLTSLCGRERFSTGRFQIAKSQASIGAFPPFSQNELKQGVVGAPLPVSVGKEPASDSASCGDGYRCCAGGHVTSLTSLCGRPFSKCRRAKRQPERALPISAIVKNELNKRRRSPFRFEREKSRPLTEPDAEIDTGAVLAAMSGVINKSLRKGRGFSVNN</sequence>
<dbReference type="EMBL" id="BPLR01002431">
    <property type="protein sequence ID" value="GIX73598.1"/>
    <property type="molecule type" value="Genomic_DNA"/>
</dbReference>
<proteinExistence type="predicted"/>